<feature type="domain" description="Rad21/Rec8-like protein C-terminal eukaryotic" evidence="5">
    <location>
        <begin position="606"/>
        <end position="656"/>
    </location>
</feature>
<evidence type="ECO:0000256" key="2">
    <source>
        <dbReference type="ARBA" id="ARBA00009870"/>
    </source>
</evidence>
<evidence type="ECO:0000256" key="4">
    <source>
        <dbReference type="SAM" id="MobiDB-lite"/>
    </source>
</evidence>
<protein>
    <submittedName>
        <fullName evidence="7">Rec8 like protein-domain-containing protein</fullName>
    </submittedName>
</protein>
<dbReference type="PANTHER" id="PTHR12585:SF69">
    <property type="entry name" value="FI11703P"/>
    <property type="match status" value="1"/>
</dbReference>
<evidence type="ECO:0000259" key="6">
    <source>
        <dbReference type="Pfam" id="PF04825"/>
    </source>
</evidence>
<keyword evidence="8" id="KW-1185">Reference proteome</keyword>
<dbReference type="GO" id="GO:0005634">
    <property type="term" value="C:nucleus"/>
    <property type="evidence" value="ECO:0007669"/>
    <property type="project" value="UniProtKB-SubCell"/>
</dbReference>
<dbReference type="Proteomes" id="UP001201163">
    <property type="component" value="Unassembled WGS sequence"/>
</dbReference>
<dbReference type="PANTHER" id="PTHR12585">
    <property type="entry name" value="SCC1 / RAD21 FAMILY MEMBER"/>
    <property type="match status" value="1"/>
</dbReference>
<feature type="compositionally biased region" description="Polar residues" evidence="4">
    <location>
        <begin position="284"/>
        <end position="297"/>
    </location>
</feature>
<evidence type="ECO:0000256" key="3">
    <source>
        <dbReference type="ARBA" id="ARBA00023242"/>
    </source>
</evidence>
<dbReference type="InterPro" id="IPR023093">
    <property type="entry name" value="ScpA-like_C"/>
</dbReference>
<dbReference type="EMBL" id="JAKELL010000097">
    <property type="protein sequence ID" value="KAH8982706.1"/>
    <property type="molecule type" value="Genomic_DNA"/>
</dbReference>
<dbReference type="InterPro" id="IPR039781">
    <property type="entry name" value="Rad21/Rec8-like"/>
</dbReference>
<accession>A0AAD4LC29</accession>
<dbReference type="GO" id="GO:0007064">
    <property type="term" value="P:mitotic sister chromatid cohesion"/>
    <property type="evidence" value="ECO:0007669"/>
    <property type="project" value="TreeGrafter"/>
</dbReference>
<proteinExistence type="inferred from homology"/>
<comment type="subcellular location">
    <subcellularLocation>
        <location evidence="1">Nucleus</location>
    </subcellularLocation>
</comment>
<dbReference type="InterPro" id="IPR036390">
    <property type="entry name" value="WH_DNA-bd_sf"/>
</dbReference>
<evidence type="ECO:0000313" key="7">
    <source>
        <dbReference type="EMBL" id="KAH8982706.1"/>
    </source>
</evidence>
<evidence type="ECO:0000313" key="8">
    <source>
        <dbReference type="Proteomes" id="UP001201163"/>
    </source>
</evidence>
<dbReference type="AlphaFoldDB" id="A0AAD4LC29"/>
<comment type="caution">
    <text evidence="7">The sequence shown here is derived from an EMBL/GenBank/DDBJ whole genome shotgun (WGS) entry which is preliminary data.</text>
</comment>
<dbReference type="GO" id="GO:0030892">
    <property type="term" value="C:mitotic cohesin complex"/>
    <property type="evidence" value="ECO:0007669"/>
    <property type="project" value="TreeGrafter"/>
</dbReference>
<comment type="similarity">
    <text evidence="2">Belongs to the rad21 family.</text>
</comment>
<gene>
    <name evidence="7" type="ORF">EDB92DRAFT_1893551</name>
</gene>
<dbReference type="InterPro" id="IPR006910">
    <property type="entry name" value="Rad21_Rec8_N"/>
</dbReference>
<feature type="domain" description="Rad21/Rec8-like protein N-terminal" evidence="6">
    <location>
        <begin position="1"/>
        <end position="101"/>
    </location>
</feature>
<dbReference type="Pfam" id="PF04824">
    <property type="entry name" value="Rad21_Rec8"/>
    <property type="match status" value="1"/>
</dbReference>
<keyword evidence="3" id="KW-0539">Nucleus</keyword>
<reference evidence="7" key="1">
    <citation type="submission" date="2022-01" db="EMBL/GenBank/DDBJ databases">
        <title>Comparative genomics reveals a dynamic genome evolution in the ectomycorrhizal milk-cap (Lactarius) mushrooms.</title>
        <authorList>
            <consortium name="DOE Joint Genome Institute"/>
            <person name="Lebreton A."/>
            <person name="Tang N."/>
            <person name="Kuo A."/>
            <person name="LaButti K."/>
            <person name="Drula E."/>
            <person name="Barry K."/>
            <person name="Clum A."/>
            <person name="Lipzen A."/>
            <person name="Mousain D."/>
            <person name="Ng V."/>
            <person name="Wang R."/>
            <person name="Wang X."/>
            <person name="Dai Y."/>
            <person name="Henrissat B."/>
            <person name="Grigoriev I.V."/>
            <person name="Guerin-Laguette A."/>
            <person name="Yu F."/>
            <person name="Martin F.M."/>
        </authorList>
    </citation>
    <scope>NUCLEOTIDE SEQUENCE</scope>
    <source>
        <strain evidence="7">QP</strain>
    </source>
</reference>
<dbReference type="SUPFAM" id="SSF46785">
    <property type="entry name" value="Winged helix' DNA-binding domain"/>
    <property type="match status" value="1"/>
</dbReference>
<dbReference type="Gene3D" id="1.10.10.580">
    <property type="entry name" value="Structural maintenance of chromosome 1. Chain E"/>
    <property type="match status" value="1"/>
</dbReference>
<dbReference type="GO" id="GO:1990414">
    <property type="term" value="P:replication-born double-strand break repair via sister chromatid exchange"/>
    <property type="evidence" value="ECO:0007669"/>
    <property type="project" value="TreeGrafter"/>
</dbReference>
<feature type="region of interest" description="Disordered" evidence="4">
    <location>
        <begin position="186"/>
        <end position="225"/>
    </location>
</feature>
<evidence type="ECO:0000256" key="1">
    <source>
        <dbReference type="ARBA" id="ARBA00004123"/>
    </source>
</evidence>
<dbReference type="InterPro" id="IPR006909">
    <property type="entry name" value="Rad21/Rec8_C_eu"/>
</dbReference>
<feature type="region of interest" description="Disordered" evidence="4">
    <location>
        <begin position="271"/>
        <end position="307"/>
    </location>
</feature>
<organism evidence="7 8">
    <name type="scientific">Lactarius akahatsu</name>
    <dbReference type="NCBI Taxonomy" id="416441"/>
    <lineage>
        <taxon>Eukaryota</taxon>
        <taxon>Fungi</taxon>
        <taxon>Dikarya</taxon>
        <taxon>Basidiomycota</taxon>
        <taxon>Agaricomycotina</taxon>
        <taxon>Agaricomycetes</taxon>
        <taxon>Russulales</taxon>
        <taxon>Russulaceae</taxon>
        <taxon>Lactarius</taxon>
    </lineage>
</organism>
<dbReference type="GO" id="GO:0003682">
    <property type="term" value="F:chromatin binding"/>
    <property type="evidence" value="ECO:0007669"/>
    <property type="project" value="TreeGrafter"/>
</dbReference>
<dbReference type="Pfam" id="PF04825">
    <property type="entry name" value="Rad21_Rec8_N"/>
    <property type="match status" value="1"/>
</dbReference>
<sequence>MFYSEAILSRRGPLAKVWLAAHMERKLSKAQTLQTDIEQSVDAIMGQEVEVMALRLSGQLLLGVVRIYSRKAKYLLDDCNEAILKIKMAFRPGVVDLTEDQLAVNRNAITLPTSNLDLDILLPDFNWDIDFEEREIQPKGHHMARQADITLATADDLQFGVDDGGYGFDLGPSDGIGSQDYEVDLGLTFGDEPATPRERSEADDLSVEVGRDAAPPRAPRESLDSHLLGQGVEEVELLSHHSRAPSEHPFDNDLDFGFGPEEGLNIELDLDFGDRPVSEGGKTPEQTRSPSRASSPLSEVPVTPPADVDMEAPIVVVGEQAEQPGEPAVEERRKRKKKQIFDDLTEIVGRGRGGLGPLNAVDVSSILTDHQYLPRSSVVMRLLEIREDPISHFLPTKVTPNGTFFFAGPPGIAPELQEMFMRPVATFVPASKRRGTSPEKPPSKRARIEPEGGVSTVPEDEGEPGQARRASVAPSQGVGSEILGPESIGPGFEFDNTGLGLEDFQMDVGGEDIPPVELVREKSVAPSELTRISRASTPAVEAAEGEETYADLECPIAAFDMKGSSQVSEDSAGASSDGKGYSKNTVRALGIVRKELEPAEGDGEDKVMSFNHMATKATRRAAAAFFFELLVLGTRDCVKLSQSAPFANIEVHAKNKLWERQRHGSIAPSISSSMGL</sequence>
<feature type="region of interest" description="Disordered" evidence="4">
    <location>
        <begin position="430"/>
        <end position="498"/>
    </location>
</feature>
<name>A0AAD4LC29_9AGAM</name>
<evidence type="ECO:0000259" key="5">
    <source>
        <dbReference type="Pfam" id="PF04824"/>
    </source>
</evidence>